<keyword evidence="1" id="KW-0175">Coiled coil</keyword>
<comment type="caution">
    <text evidence="3">The sequence shown here is derived from an EMBL/GenBank/DDBJ whole genome shotgun (WGS) entry which is preliminary data.</text>
</comment>
<keyword evidence="4" id="KW-1185">Reference proteome</keyword>
<evidence type="ECO:0000256" key="1">
    <source>
        <dbReference type="SAM" id="Coils"/>
    </source>
</evidence>
<organism evidence="3 4">
    <name type="scientific">Fusarium napiforme</name>
    <dbReference type="NCBI Taxonomy" id="42672"/>
    <lineage>
        <taxon>Eukaryota</taxon>
        <taxon>Fungi</taxon>
        <taxon>Dikarya</taxon>
        <taxon>Ascomycota</taxon>
        <taxon>Pezizomycotina</taxon>
        <taxon>Sordariomycetes</taxon>
        <taxon>Hypocreomycetidae</taxon>
        <taxon>Hypocreales</taxon>
        <taxon>Nectriaceae</taxon>
        <taxon>Fusarium</taxon>
        <taxon>Fusarium fujikuroi species complex</taxon>
    </lineage>
</organism>
<evidence type="ECO:0000313" key="4">
    <source>
        <dbReference type="Proteomes" id="UP000574317"/>
    </source>
</evidence>
<sequence length="148" mass="16322">MRSFLIPTADTKTAPRPSARKPFRARQQASASRQHTRNLEVGMLGVARVTSLLKEVQLSEDEKREALKEAATKQAEAEASKPKTAHAIFDAEKVRLEALPEPASENAAIAEDAQMPLRENYMASNESALIARLPSLELCGKIWKSLQL</sequence>
<accession>A0A8H5IUI4</accession>
<gene>
    <name evidence="3" type="ORF">FNAPI_9701</name>
</gene>
<dbReference type="EMBL" id="JAAOAO010000405">
    <property type="protein sequence ID" value="KAF5543379.1"/>
    <property type="molecule type" value="Genomic_DNA"/>
</dbReference>
<reference evidence="3 4" key="1">
    <citation type="submission" date="2020-05" db="EMBL/GenBank/DDBJ databases">
        <title>Identification and distribution of gene clusters putatively required for synthesis of sphingolipid metabolism inhibitors in phylogenetically diverse species of the filamentous fungus Fusarium.</title>
        <authorList>
            <person name="Kim H.-S."/>
            <person name="Busman M."/>
            <person name="Brown D.W."/>
            <person name="Divon H."/>
            <person name="Uhlig S."/>
            <person name="Proctor R.H."/>
        </authorList>
    </citation>
    <scope>NUCLEOTIDE SEQUENCE [LARGE SCALE GENOMIC DNA]</scope>
    <source>
        <strain evidence="3 4">NRRL 25196</strain>
    </source>
</reference>
<evidence type="ECO:0000313" key="3">
    <source>
        <dbReference type="EMBL" id="KAF5543379.1"/>
    </source>
</evidence>
<name>A0A8H5IUI4_9HYPO</name>
<dbReference type="AlphaFoldDB" id="A0A8H5IUI4"/>
<evidence type="ECO:0000256" key="2">
    <source>
        <dbReference type="SAM" id="MobiDB-lite"/>
    </source>
</evidence>
<dbReference type="Proteomes" id="UP000574317">
    <property type="component" value="Unassembled WGS sequence"/>
</dbReference>
<feature type="coiled-coil region" evidence="1">
    <location>
        <begin position="49"/>
        <end position="76"/>
    </location>
</feature>
<feature type="region of interest" description="Disordered" evidence="2">
    <location>
        <begin position="1"/>
        <end position="38"/>
    </location>
</feature>
<protein>
    <submittedName>
        <fullName evidence="3">Uncharacterized protein</fullName>
    </submittedName>
</protein>
<proteinExistence type="predicted"/>